<evidence type="ECO:0000313" key="5">
    <source>
        <dbReference type="EMBL" id="AYN68086.1"/>
    </source>
</evidence>
<dbReference type="EMBL" id="CP032050">
    <property type="protein sequence ID" value="AYN68086.1"/>
    <property type="molecule type" value="Genomic_DNA"/>
</dbReference>
<evidence type="ECO:0000256" key="2">
    <source>
        <dbReference type="ARBA" id="ARBA00023125"/>
    </source>
</evidence>
<dbReference type="Proteomes" id="UP000276309">
    <property type="component" value="Chromosome"/>
</dbReference>
<reference evidence="5 6" key="1">
    <citation type="submission" date="2018-08" db="EMBL/GenBank/DDBJ databases">
        <title>The reduced genetic potential of extracellular carbohydrate catabolism in Euzebyella marina RN62, a Flavobacteriia bacterium isolated from the hadal water.</title>
        <authorList>
            <person name="Xue C."/>
        </authorList>
    </citation>
    <scope>NUCLEOTIDE SEQUENCE [LARGE SCALE GENOMIC DNA]</scope>
    <source>
        <strain evidence="5 6">RN62</strain>
    </source>
</reference>
<dbReference type="SMART" id="SM00345">
    <property type="entry name" value="HTH_GNTR"/>
    <property type="match status" value="1"/>
</dbReference>
<dbReference type="InterPro" id="IPR011711">
    <property type="entry name" value="GntR_C"/>
</dbReference>
<keyword evidence="3" id="KW-0804">Transcription</keyword>
<organism evidence="5 6">
    <name type="scientific">Euzebyella marina</name>
    <dbReference type="NCBI Taxonomy" id="1761453"/>
    <lineage>
        <taxon>Bacteria</taxon>
        <taxon>Pseudomonadati</taxon>
        <taxon>Bacteroidota</taxon>
        <taxon>Flavobacteriia</taxon>
        <taxon>Flavobacteriales</taxon>
        <taxon>Flavobacteriaceae</taxon>
        <taxon>Euzebyella</taxon>
    </lineage>
</organism>
<dbReference type="RefSeq" id="WP_121849101.1">
    <property type="nucleotide sequence ID" value="NZ_CP032050.1"/>
</dbReference>
<proteinExistence type="predicted"/>
<keyword evidence="2" id="KW-0238">DNA-binding</keyword>
<dbReference type="SUPFAM" id="SSF48008">
    <property type="entry name" value="GntR ligand-binding domain-like"/>
    <property type="match status" value="1"/>
</dbReference>
<dbReference type="PANTHER" id="PTHR43537">
    <property type="entry name" value="TRANSCRIPTIONAL REGULATOR, GNTR FAMILY"/>
    <property type="match status" value="1"/>
</dbReference>
<protein>
    <submittedName>
        <fullName evidence="5">GntR family transcriptional regulator</fullName>
    </submittedName>
</protein>
<dbReference type="InterPro" id="IPR036390">
    <property type="entry name" value="WH_DNA-bd_sf"/>
</dbReference>
<dbReference type="PROSITE" id="PS50949">
    <property type="entry name" value="HTH_GNTR"/>
    <property type="match status" value="1"/>
</dbReference>
<dbReference type="PANTHER" id="PTHR43537:SF24">
    <property type="entry name" value="GLUCONATE OPERON TRANSCRIPTIONAL REPRESSOR"/>
    <property type="match status" value="1"/>
</dbReference>
<dbReference type="InterPro" id="IPR036388">
    <property type="entry name" value="WH-like_DNA-bd_sf"/>
</dbReference>
<dbReference type="InterPro" id="IPR000524">
    <property type="entry name" value="Tscrpt_reg_HTH_GntR"/>
</dbReference>
<dbReference type="Gene3D" id="1.20.120.530">
    <property type="entry name" value="GntR ligand-binding domain-like"/>
    <property type="match status" value="1"/>
</dbReference>
<keyword evidence="6" id="KW-1185">Reference proteome</keyword>
<dbReference type="GO" id="GO:0003700">
    <property type="term" value="F:DNA-binding transcription factor activity"/>
    <property type="evidence" value="ECO:0007669"/>
    <property type="project" value="InterPro"/>
</dbReference>
<sequence>MTYIVNHRDKVREHLLKEMQKGRLQPGQNINLAAVARVLGISVTPIREALTQLQQAHIVKAIKNRGFVIAKVSTEEAKNLYELVAHLEVLALEESQFNEKDILRLKKQRNIIADAETAIDRVHSYMEFHRLLTQNYKNEVFQQILKDLKTRIFFYERAFMSNDSFHYNSNDQHDAIISAIEDDNIPSAALVLKMNWMMIQSYIAKQLVVL</sequence>
<feature type="domain" description="HTH gntR-type" evidence="4">
    <location>
        <begin position="5"/>
        <end position="72"/>
    </location>
</feature>
<dbReference type="GO" id="GO:0003677">
    <property type="term" value="F:DNA binding"/>
    <property type="evidence" value="ECO:0007669"/>
    <property type="project" value="UniProtKB-KW"/>
</dbReference>
<dbReference type="Pfam" id="PF00392">
    <property type="entry name" value="GntR"/>
    <property type="match status" value="1"/>
</dbReference>
<name>A0A3G2L790_9FLAO</name>
<evidence type="ECO:0000256" key="1">
    <source>
        <dbReference type="ARBA" id="ARBA00023015"/>
    </source>
</evidence>
<gene>
    <name evidence="5" type="ORF">D1013_12245</name>
</gene>
<dbReference type="SUPFAM" id="SSF46785">
    <property type="entry name" value="Winged helix' DNA-binding domain"/>
    <property type="match status" value="1"/>
</dbReference>
<keyword evidence="1" id="KW-0805">Transcription regulation</keyword>
<accession>A0A3G2L790</accession>
<evidence type="ECO:0000313" key="6">
    <source>
        <dbReference type="Proteomes" id="UP000276309"/>
    </source>
</evidence>
<dbReference type="AlphaFoldDB" id="A0A3G2L790"/>
<dbReference type="Pfam" id="PF07729">
    <property type="entry name" value="FCD"/>
    <property type="match status" value="1"/>
</dbReference>
<dbReference type="OrthoDB" id="389878at2"/>
<dbReference type="KEGG" id="emar:D1013_12245"/>
<dbReference type="InterPro" id="IPR008920">
    <property type="entry name" value="TF_FadR/GntR_C"/>
</dbReference>
<dbReference type="Gene3D" id="1.10.10.10">
    <property type="entry name" value="Winged helix-like DNA-binding domain superfamily/Winged helix DNA-binding domain"/>
    <property type="match status" value="1"/>
</dbReference>
<evidence type="ECO:0000259" key="4">
    <source>
        <dbReference type="PROSITE" id="PS50949"/>
    </source>
</evidence>
<evidence type="ECO:0000256" key="3">
    <source>
        <dbReference type="ARBA" id="ARBA00023163"/>
    </source>
</evidence>